<dbReference type="AlphaFoldDB" id="A0A392THT9"/>
<comment type="caution">
    <text evidence="1">The sequence shown here is derived from an EMBL/GenBank/DDBJ whole genome shotgun (WGS) entry which is preliminary data.</text>
</comment>
<evidence type="ECO:0000313" key="1">
    <source>
        <dbReference type="EMBL" id="MCI59770.1"/>
    </source>
</evidence>
<name>A0A392THT9_9FABA</name>
<evidence type="ECO:0000313" key="2">
    <source>
        <dbReference type="Proteomes" id="UP000265520"/>
    </source>
</evidence>
<protein>
    <submittedName>
        <fullName evidence="1">Uncharacterized protein</fullName>
    </submittedName>
</protein>
<dbReference type="Proteomes" id="UP000265520">
    <property type="component" value="Unassembled WGS sequence"/>
</dbReference>
<keyword evidence="2" id="KW-1185">Reference proteome</keyword>
<feature type="non-terminal residue" evidence="1">
    <location>
        <position position="1"/>
    </location>
</feature>
<proteinExistence type="predicted"/>
<dbReference type="EMBL" id="LXQA010569681">
    <property type="protein sequence ID" value="MCI59770.1"/>
    <property type="molecule type" value="Genomic_DNA"/>
</dbReference>
<organism evidence="1 2">
    <name type="scientific">Trifolium medium</name>
    <dbReference type="NCBI Taxonomy" id="97028"/>
    <lineage>
        <taxon>Eukaryota</taxon>
        <taxon>Viridiplantae</taxon>
        <taxon>Streptophyta</taxon>
        <taxon>Embryophyta</taxon>
        <taxon>Tracheophyta</taxon>
        <taxon>Spermatophyta</taxon>
        <taxon>Magnoliopsida</taxon>
        <taxon>eudicotyledons</taxon>
        <taxon>Gunneridae</taxon>
        <taxon>Pentapetalae</taxon>
        <taxon>rosids</taxon>
        <taxon>fabids</taxon>
        <taxon>Fabales</taxon>
        <taxon>Fabaceae</taxon>
        <taxon>Papilionoideae</taxon>
        <taxon>50 kb inversion clade</taxon>
        <taxon>NPAAA clade</taxon>
        <taxon>Hologalegina</taxon>
        <taxon>IRL clade</taxon>
        <taxon>Trifolieae</taxon>
        <taxon>Trifolium</taxon>
    </lineage>
</organism>
<reference evidence="1 2" key="1">
    <citation type="journal article" date="2018" name="Front. Plant Sci.">
        <title>Red Clover (Trifolium pratense) and Zigzag Clover (T. medium) - A Picture of Genomic Similarities and Differences.</title>
        <authorList>
            <person name="Dluhosova J."/>
            <person name="Istvanek J."/>
            <person name="Nedelnik J."/>
            <person name="Repkova J."/>
        </authorList>
    </citation>
    <scope>NUCLEOTIDE SEQUENCE [LARGE SCALE GENOMIC DNA]</scope>
    <source>
        <strain evidence="2">cv. 10/8</strain>
        <tissue evidence="1">Leaf</tissue>
    </source>
</reference>
<accession>A0A392THT9</accession>
<sequence length="25" mass="2748">HSLQILGSGRLIPQKVTQFVMHNGS</sequence>